<dbReference type="Gene3D" id="2.50.20.10">
    <property type="entry name" value="Lipoprotein localisation LolA/LolB/LppX"/>
    <property type="match status" value="1"/>
</dbReference>
<proteinExistence type="predicted"/>
<feature type="signal peptide" evidence="5">
    <location>
        <begin position="1"/>
        <end position="24"/>
    </location>
</feature>
<dbReference type="InterPro" id="IPR033399">
    <property type="entry name" value="TP_0789-like"/>
</dbReference>
<evidence type="ECO:0000256" key="1">
    <source>
        <dbReference type="ARBA" id="ARBA00011245"/>
    </source>
</evidence>
<gene>
    <name evidence="7" type="ORF">M8014_02100</name>
</gene>
<dbReference type="InterPro" id="IPR029046">
    <property type="entry name" value="LolA/LolB/LppX"/>
</dbReference>
<keyword evidence="4" id="KW-0653">Protein transport</keyword>
<dbReference type="SUPFAM" id="SSF89392">
    <property type="entry name" value="Prokaryotic lipoproteins and lipoprotein localization factors"/>
    <property type="match status" value="1"/>
</dbReference>
<feature type="chain" id="PRO_5039911439" evidence="5">
    <location>
        <begin position="25"/>
        <end position="262"/>
    </location>
</feature>
<evidence type="ECO:0000256" key="4">
    <source>
        <dbReference type="ARBA" id="ARBA00022927"/>
    </source>
</evidence>
<reference evidence="7" key="1">
    <citation type="submission" date="2022-05" db="EMBL/GenBank/DDBJ databases">
        <title>Description of a novel species of Leclercia; Leclercia tamurae and the Proposal for a Novel Genus Silvania gen. nov. Containing Two Novel Species Silvania hatchlandensis sp. nov. and Silvania confinis sp. nov. Isolated from the Rhizosphere of Oak.</title>
        <authorList>
            <person name="Maddock D.W."/>
            <person name="Brady C.L."/>
            <person name="Denman S."/>
            <person name="Arnold D."/>
        </authorList>
    </citation>
    <scope>NUCLEOTIDE SEQUENCE</scope>
    <source>
        <strain evidence="7">H19S6</strain>
    </source>
</reference>
<keyword evidence="7" id="KW-0449">Lipoprotein</keyword>
<dbReference type="PIRSF" id="PIRSF028205">
    <property type="entry name" value="UCP028205"/>
    <property type="match status" value="1"/>
</dbReference>
<dbReference type="InterPro" id="IPR011220">
    <property type="entry name" value="UCP028205"/>
</dbReference>
<protein>
    <submittedName>
        <fullName evidence="7">Outer membrane lipoprotein-sorting protein</fullName>
    </submittedName>
</protein>
<evidence type="ECO:0000313" key="8">
    <source>
        <dbReference type="Proteomes" id="UP001063816"/>
    </source>
</evidence>
<evidence type="ECO:0000313" key="7">
    <source>
        <dbReference type="EMBL" id="MCU6663135.1"/>
    </source>
</evidence>
<dbReference type="GO" id="GO:0015031">
    <property type="term" value="P:protein transport"/>
    <property type="evidence" value="ECO:0007669"/>
    <property type="project" value="UniProtKB-KW"/>
</dbReference>
<evidence type="ECO:0000256" key="2">
    <source>
        <dbReference type="ARBA" id="ARBA00022448"/>
    </source>
</evidence>
<dbReference type="RefSeq" id="WP_271280913.1">
    <property type="nucleotide sequence ID" value="NZ_JAMGZK010000035.1"/>
</dbReference>
<comment type="subunit">
    <text evidence="1">Monomer.</text>
</comment>
<dbReference type="Proteomes" id="UP001063816">
    <property type="component" value="Unassembled WGS sequence"/>
</dbReference>
<evidence type="ECO:0000256" key="3">
    <source>
        <dbReference type="ARBA" id="ARBA00022729"/>
    </source>
</evidence>
<keyword evidence="3 5" id="KW-0732">Signal</keyword>
<feature type="domain" description="Uncharacterized protein TP-0789" evidence="6">
    <location>
        <begin position="84"/>
        <end position="257"/>
    </location>
</feature>
<evidence type="ECO:0000256" key="5">
    <source>
        <dbReference type="SAM" id="SignalP"/>
    </source>
</evidence>
<dbReference type="CDD" id="cd16329">
    <property type="entry name" value="LolA_like"/>
    <property type="match status" value="1"/>
</dbReference>
<accession>A0A9J6PRW6</accession>
<name>A0A9J6PRW6_9ENTR</name>
<dbReference type="Pfam" id="PF17131">
    <property type="entry name" value="LolA_like"/>
    <property type="match status" value="1"/>
</dbReference>
<keyword evidence="8" id="KW-1185">Reference proteome</keyword>
<evidence type="ECO:0000259" key="6">
    <source>
        <dbReference type="Pfam" id="PF17131"/>
    </source>
</evidence>
<dbReference type="AlphaFoldDB" id="A0A9J6PRW6"/>
<dbReference type="EMBL" id="JAMGZK010000035">
    <property type="protein sequence ID" value="MCU6663135.1"/>
    <property type="molecule type" value="Genomic_DNA"/>
</dbReference>
<keyword evidence="2" id="KW-0813">Transport</keyword>
<comment type="caution">
    <text evidence="7">The sequence shown here is derived from an EMBL/GenBank/DDBJ whole genome shotgun (WGS) entry which is preliminary data.</text>
</comment>
<organism evidence="7 8">
    <name type="scientific">Silvania hatchlandensis</name>
    <dbReference type="NCBI Taxonomy" id="2926469"/>
    <lineage>
        <taxon>Bacteria</taxon>
        <taxon>Pseudomonadati</taxon>
        <taxon>Pseudomonadota</taxon>
        <taxon>Gammaproteobacteria</taxon>
        <taxon>Enterobacterales</taxon>
        <taxon>Enterobacteriaceae</taxon>
        <taxon>Silvania</taxon>
    </lineage>
</organism>
<sequence length="262" mass="30247">MQNNGLWWGIIWVALCTVSAPAGAVDAKALDIIRRSDDVRSPNAPFRYTVTVLEYKEGSTEPDNKQVLDISMRFIKPRNGVPADARSLARFVYPPRDKGKVMLSDWYDLWFYTPELRRPIPVSREQRLIGQISNGDVIVTNFEDAYDSTLEGEEPCGNKICYRLSLIRKSDAVTYPRVMYWVEKGSDYRPNRALYYSLDNQLLKNVLYQNYQLVVGKYRPTEIVVQNARHGKGYSVMKYSDVRLESLPEYHFTKEAILRGAR</sequence>